<reference evidence="2" key="1">
    <citation type="journal article" date="2023" name="IScience">
        <title>Live-bearing cockroach genome reveals convergent evolutionary mechanisms linked to viviparity in insects and beyond.</title>
        <authorList>
            <person name="Fouks B."/>
            <person name="Harrison M.C."/>
            <person name="Mikhailova A.A."/>
            <person name="Marchal E."/>
            <person name="English S."/>
            <person name="Carruthers M."/>
            <person name="Jennings E.C."/>
            <person name="Chiamaka E.L."/>
            <person name="Frigard R.A."/>
            <person name="Pippel M."/>
            <person name="Attardo G.M."/>
            <person name="Benoit J.B."/>
            <person name="Bornberg-Bauer E."/>
            <person name="Tobe S.S."/>
        </authorList>
    </citation>
    <scope>NUCLEOTIDE SEQUENCE</scope>
    <source>
        <tissue evidence="2">Testes</tissue>
    </source>
</reference>
<evidence type="ECO:0000256" key="1">
    <source>
        <dbReference type="SAM" id="Phobius"/>
    </source>
</evidence>
<evidence type="ECO:0000313" key="2">
    <source>
        <dbReference type="EMBL" id="KAJ9581009.1"/>
    </source>
</evidence>
<feature type="non-terminal residue" evidence="2">
    <location>
        <position position="1"/>
    </location>
</feature>
<keyword evidence="3" id="KW-1185">Reference proteome</keyword>
<feature type="non-terminal residue" evidence="2">
    <location>
        <position position="186"/>
    </location>
</feature>
<evidence type="ECO:0000313" key="3">
    <source>
        <dbReference type="Proteomes" id="UP001233999"/>
    </source>
</evidence>
<keyword evidence="1" id="KW-0812">Transmembrane</keyword>
<keyword evidence="1" id="KW-1133">Transmembrane helix</keyword>
<proteinExistence type="predicted"/>
<gene>
    <name evidence="2" type="ORF">L9F63_023811</name>
</gene>
<name>A0AAD8E8V9_DIPPU</name>
<feature type="transmembrane region" description="Helical" evidence="1">
    <location>
        <begin position="35"/>
        <end position="62"/>
    </location>
</feature>
<sequence>YCLNLVLIIKVIISGITRDVLGLGELGLEEEFRHFLLNSIALVFPPIFILNLLGLLVIFFLWLKYVRFIFLNGWQQYSDLNILILVFFFFLIHDLNRLLFFPFLFEITYSYLKLLSDRIRLECIISFLRLTYLIDLRISTFSRPYMYVRIFLSNFFGFSYPRFLISNCSVLFNFCTLLQSHSVCIN</sequence>
<protein>
    <submittedName>
        <fullName evidence="2">Uncharacterized protein</fullName>
    </submittedName>
</protein>
<dbReference type="AlphaFoldDB" id="A0AAD8E8V9"/>
<dbReference type="EMBL" id="JASPKZ010008054">
    <property type="protein sequence ID" value="KAJ9581009.1"/>
    <property type="molecule type" value="Genomic_DNA"/>
</dbReference>
<keyword evidence="1" id="KW-0472">Membrane</keyword>
<comment type="caution">
    <text evidence="2">The sequence shown here is derived from an EMBL/GenBank/DDBJ whole genome shotgun (WGS) entry which is preliminary data.</text>
</comment>
<dbReference type="Proteomes" id="UP001233999">
    <property type="component" value="Unassembled WGS sequence"/>
</dbReference>
<accession>A0AAD8E8V9</accession>
<organism evidence="2 3">
    <name type="scientific">Diploptera punctata</name>
    <name type="common">Pacific beetle cockroach</name>
    <dbReference type="NCBI Taxonomy" id="6984"/>
    <lineage>
        <taxon>Eukaryota</taxon>
        <taxon>Metazoa</taxon>
        <taxon>Ecdysozoa</taxon>
        <taxon>Arthropoda</taxon>
        <taxon>Hexapoda</taxon>
        <taxon>Insecta</taxon>
        <taxon>Pterygota</taxon>
        <taxon>Neoptera</taxon>
        <taxon>Polyneoptera</taxon>
        <taxon>Dictyoptera</taxon>
        <taxon>Blattodea</taxon>
        <taxon>Blaberoidea</taxon>
        <taxon>Blaberidae</taxon>
        <taxon>Diplopterinae</taxon>
        <taxon>Diploptera</taxon>
    </lineage>
</organism>
<feature type="transmembrane region" description="Helical" evidence="1">
    <location>
        <begin position="82"/>
        <end position="105"/>
    </location>
</feature>
<reference evidence="2" key="2">
    <citation type="submission" date="2023-05" db="EMBL/GenBank/DDBJ databases">
        <authorList>
            <person name="Fouks B."/>
        </authorList>
    </citation>
    <scope>NUCLEOTIDE SEQUENCE</scope>
    <source>
        <strain evidence="2">Stay&amp;Tobe</strain>
        <tissue evidence="2">Testes</tissue>
    </source>
</reference>